<keyword evidence="6" id="KW-0547">Nucleotide-binding</keyword>
<dbReference type="Gene3D" id="3.40.50.300">
    <property type="entry name" value="P-loop containing nucleotide triphosphate hydrolases"/>
    <property type="match status" value="2"/>
</dbReference>
<evidence type="ECO:0000259" key="10">
    <source>
        <dbReference type="PROSITE" id="PS50893"/>
    </source>
</evidence>
<keyword evidence="7 11" id="KW-0067">ATP-binding</keyword>
<keyword evidence="9" id="KW-0472">Membrane</keyword>
<organism evidence="11 12">
    <name type="scientific">Pararobbsia silviterrae</name>
    <dbReference type="NCBI Taxonomy" id="1792498"/>
    <lineage>
        <taxon>Bacteria</taxon>
        <taxon>Pseudomonadati</taxon>
        <taxon>Pseudomonadota</taxon>
        <taxon>Betaproteobacteria</taxon>
        <taxon>Burkholderiales</taxon>
        <taxon>Burkholderiaceae</taxon>
        <taxon>Pararobbsia</taxon>
    </lineage>
</organism>
<evidence type="ECO:0000256" key="5">
    <source>
        <dbReference type="ARBA" id="ARBA00022737"/>
    </source>
</evidence>
<keyword evidence="2" id="KW-1003">Cell membrane</keyword>
<evidence type="ECO:0000313" key="12">
    <source>
        <dbReference type="Proteomes" id="UP000270342"/>
    </source>
</evidence>
<dbReference type="SMART" id="SM00382">
    <property type="entry name" value="AAA"/>
    <property type="match status" value="2"/>
</dbReference>
<dbReference type="EMBL" id="RBZU01000004">
    <property type="protein sequence ID" value="RKP55768.1"/>
    <property type="molecule type" value="Genomic_DNA"/>
</dbReference>
<feature type="domain" description="ABC transporter" evidence="10">
    <location>
        <begin position="8"/>
        <end position="247"/>
    </location>
</feature>
<dbReference type="Pfam" id="PF00005">
    <property type="entry name" value="ABC_tran"/>
    <property type="match status" value="2"/>
</dbReference>
<evidence type="ECO:0000256" key="9">
    <source>
        <dbReference type="ARBA" id="ARBA00023136"/>
    </source>
</evidence>
<dbReference type="InterPro" id="IPR003439">
    <property type="entry name" value="ABC_transporter-like_ATP-bd"/>
</dbReference>
<keyword evidence="4" id="KW-0762">Sugar transport</keyword>
<dbReference type="AlphaFoldDB" id="A0A494Y180"/>
<reference evidence="11 12" key="1">
    <citation type="submission" date="2018-10" db="EMBL/GenBank/DDBJ databases">
        <title>Robbsia sp. DHC34, isolated from soil.</title>
        <authorList>
            <person name="Gao Z.-H."/>
            <person name="Qiu L.-H."/>
        </authorList>
    </citation>
    <scope>NUCLEOTIDE SEQUENCE [LARGE SCALE GENOMIC DNA]</scope>
    <source>
        <strain evidence="11 12">DHC34</strain>
    </source>
</reference>
<dbReference type="OrthoDB" id="9776369at2"/>
<evidence type="ECO:0000256" key="6">
    <source>
        <dbReference type="ARBA" id="ARBA00022741"/>
    </source>
</evidence>
<feature type="domain" description="ABC transporter" evidence="10">
    <location>
        <begin position="300"/>
        <end position="536"/>
    </location>
</feature>
<dbReference type="PANTHER" id="PTHR43790">
    <property type="entry name" value="CARBOHYDRATE TRANSPORT ATP-BINDING PROTEIN MG119-RELATED"/>
    <property type="match status" value="1"/>
</dbReference>
<dbReference type="InterPro" id="IPR050107">
    <property type="entry name" value="ABC_carbohydrate_import_ATPase"/>
</dbReference>
<keyword evidence="12" id="KW-1185">Reference proteome</keyword>
<keyword evidence="3" id="KW-0997">Cell inner membrane</keyword>
<gene>
    <name evidence="11" type="ORF">D7S86_11140</name>
</gene>
<dbReference type="PROSITE" id="PS50893">
    <property type="entry name" value="ABC_TRANSPORTER_2"/>
    <property type="match status" value="2"/>
</dbReference>
<evidence type="ECO:0000313" key="11">
    <source>
        <dbReference type="EMBL" id="RKP55768.1"/>
    </source>
</evidence>
<dbReference type="InterPro" id="IPR003593">
    <property type="entry name" value="AAA+_ATPase"/>
</dbReference>
<keyword evidence="8" id="KW-1278">Translocase</keyword>
<keyword evidence="5" id="KW-0677">Repeat</keyword>
<evidence type="ECO:0000256" key="7">
    <source>
        <dbReference type="ARBA" id="ARBA00022840"/>
    </source>
</evidence>
<evidence type="ECO:0000256" key="8">
    <source>
        <dbReference type="ARBA" id="ARBA00022967"/>
    </source>
</evidence>
<sequence length="539" mass="57467">MSDAPVVLDARGLSKRFGPTVALADFNLSIRAGEVVALMGANGAGKSTVVKILSGVLAPDSGSIALRGHPYAPASTKHAKTLGVATMHQSVADAGVPTLSIAENLLLERTSSARTRWFATPSSRLRDARGIAARVGVTGDLRAPLSEQSVATKQLITLARALDNDPAVLMLDEPTASLSAAEAQTLFEAIDALRARGVGILLVSHRMGDLRRIADRAVVLRDGRHAGDFPAPLDCDAALQAMIGRALTLRRAESGKLASAVDESATAELAINESAINEPVHSTSTHDTAATIAPVRDGATHAGDTARHRGFEARGLKLFDDAPPLDFAASRGEIVAIAGPIGGGKSRLARTLFGIEPIASGSMTLDGAPWQPHSAAQAIASGVFMLGEDRWQTSLFPDSVPFASIEGTLSFPFLSRWFRRGRVARRHERRVARDAIRRMTVRCKGPSDRVVNLSGGNQQKVALARWHVEPARMLLLDEPFQGVDVGARAEIVDILRANAADRVTLVFVSDLEEALEVADRVLHFDRLRIETLTDFLAEH</sequence>
<dbReference type="GO" id="GO:0005524">
    <property type="term" value="F:ATP binding"/>
    <property type="evidence" value="ECO:0007669"/>
    <property type="project" value="UniProtKB-KW"/>
</dbReference>
<evidence type="ECO:0000256" key="1">
    <source>
        <dbReference type="ARBA" id="ARBA00022448"/>
    </source>
</evidence>
<name>A0A494Y180_9BURK</name>
<dbReference type="Proteomes" id="UP000270342">
    <property type="component" value="Unassembled WGS sequence"/>
</dbReference>
<dbReference type="InterPro" id="IPR027417">
    <property type="entry name" value="P-loop_NTPase"/>
</dbReference>
<evidence type="ECO:0000256" key="4">
    <source>
        <dbReference type="ARBA" id="ARBA00022597"/>
    </source>
</evidence>
<accession>A0A494Y180</accession>
<proteinExistence type="predicted"/>
<evidence type="ECO:0000256" key="3">
    <source>
        <dbReference type="ARBA" id="ARBA00022519"/>
    </source>
</evidence>
<comment type="caution">
    <text evidence="11">The sequence shown here is derived from an EMBL/GenBank/DDBJ whole genome shotgun (WGS) entry which is preliminary data.</text>
</comment>
<evidence type="ECO:0000256" key="2">
    <source>
        <dbReference type="ARBA" id="ARBA00022475"/>
    </source>
</evidence>
<dbReference type="GO" id="GO:0016887">
    <property type="term" value="F:ATP hydrolysis activity"/>
    <property type="evidence" value="ECO:0007669"/>
    <property type="project" value="InterPro"/>
</dbReference>
<dbReference type="PANTHER" id="PTHR43790:SF3">
    <property type="entry name" value="D-ALLOSE IMPORT ATP-BINDING PROTEIN ALSA-RELATED"/>
    <property type="match status" value="1"/>
</dbReference>
<dbReference type="SUPFAM" id="SSF52540">
    <property type="entry name" value="P-loop containing nucleoside triphosphate hydrolases"/>
    <property type="match status" value="2"/>
</dbReference>
<dbReference type="RefSeq" id="WP_121086387.1">
    <property type="nucleotide sequence ID" value="NZ_RBZU01000004.1"/>
</dbReference>
<keyword evidence="1" id="KW-0813">Transport</keyword>
<protein>
    <submittedName>
        <fullName evidence="11">Sugar ABC transporter ATP-binding protein</fullName>
    </submittedName>
</protein>
<dbReference type="CDD" id="cd03216">
    <property type="entry name" value="ABC_Carb_Monos_I"/>
    <property type="match status" value="1"/>
</dbReference>